<dbReference type="EMBL" id="CVQH01025749">
    <property type="protein sequence ID" value="CRK38968.1"/>
    <property type="molecule type" value="Genomic_DNA"/>
</dbReference>
<evidence type="ECO:0000313" key="1">
    <source>
        <dbReference type="EMBL" id="CRK38968.1"/>
    </source>
</evidence>
<evidence type="ECO:0000313" key="2">
    <source>
        <dbReference type="Proteomes" id="UP000044602"/>
    </source>
</evidence>
<dbReference type="Proteomes" id="UP000044602">
    <property type="component" value="Unassembled WGS sequence"/>
</dbReference>
<reference evidence="2" key="1">
    <citation type="submission" date="2015-05" db="EMBL/GenBank/DDBJ databases">
        <authorList>
            <person name="Fogelqvist Johan"/>
        </authorList>
    </citation>
    <scope>NUCLEOTIDE SEQUENCE [LARGE SCALE GENOMIC DNA]</scope>
</reference>
<dbReference type="AlphaFoldDB" id="A0A0G4MXQ4"/>
<sequence>MLCHSEMSLSRSTFQQCHKCDNATGRALGGLVNNTNRPPWFALLCFRTFKRAIMMFRNFKQLNTSSFCRVDRVSVSCRPDVHRRPLETPAVHLGKCPLSLREIQIASSVVRVFDESRHRFDQDTAAVITSFELSTMMKSSSPDRVSKQNVRPSFVPPHIRMSSIMLHELRLLPVNFSRIGAPSSRGRTDEVLYSERSEPIKI</sequence>
<organism evidence="1 2">
    <name type="scientific">Verticillium longisporum</name>
    <name type="common">Verticillium dahliae var. longisporum</name>
    <dbReference type="NCBI Taxonomy" id="100787"/>
    <lineage>
        <taxon>Eukaryota</taxon>
        <taxon>Fungi</taxon>
        <taxon>Dikarya</taxon>
        <taxon>Ascomycota</taxon>
        <taxon>Pezizomycotina</taxon>
        <taxon>Sordariomycetes</taxon>
        <taxon>Hypocreomycetidae</taxon>
        <taxon>Glomerellales</taxon>
        <taxon>Plectosphaerellaceae</taxon>
        <taxon>Verticillium</taxon>
    </lineage>
</organism>
<name>A0A0G4MXQ4_VERLO</name>
<accession>A0A0G4MXQ4</accession>
<keyword evidence="2" id="KW-1185">Reference proteome</keyword>
<protein>
    <submittedName>
        <fullName evidence="1">Uncharacterized protein</fullName>
    </submittedName>
</protein>
<proteinExistence type="predicted"/>
<gene>
    <name evidence="1" type="ORF">BN1708_007937</name>
</gene>